<dbReference type="OrthoDB" id="8778884at2"/>
<keyword evidence="1" id="KW-1133">Transmembrane helix</keyword>
<dbReference type="RefSeq" id="WP_085759642.1">
    <property type="nucleotide sequence ID" value="NZ_CP019343.1"/>
</dbReference>
<evidence type="ECO:0000313" key="3">
    <source>
        <dbReference type="Proteomes" id="UP000193450"/>
    </source>
</evidence>
<dbReference type="EMBL" id="CP019343">
    <property type="protein sequence ID" value="ARN75464.1"/>
    <property type="molecule type" value="Genomic_DNA"/>
</dbReference>
<proteinExistence type="predicted"/>
<evidence type="ECO:0000256" key="1">
    <source>
        <dbReference type="SAM" id="Phobius"/>
    </source>
</evidence>
<feature type="transmembrane region" description="Helical" evidence="1">
    <location>
        <begin position="49"/>
        <end position="67"/>
    </location>
</feature>
<dbReference type="Proteomes" id="UP000193450">
    <property type="component" value="Chromosome"/>
</dbReference>
<accession>A0A1X9NEI2</accession>
<keyword evidence="1" id="KW-0812">Transmembrane</keyword>
<dbReference type="AlphaFoldDB" id="A0A1X9NEI2"/>
<keyword evidence="3" id="KW-1185">Reference proteome</keyword>
<gene>
    <name evidence="2" type="ORF">BST96_15910</name>
</gene>
<name>A0A1X9NEI2_9GAMM</name>
<evidence type="ECO:0000313" key="2">
    <source>
        <dbReference type="EMBL" id="ARN75464.1"/>
    </source>
</evidence>
<keyword evidence="1" id="KW-0472">Membrane</keyword>
<reference evidence="2 3" key="1">
    <citation type="submission" date="2016-11" db="EMBL/GenBank/DDBJ databases">
        <title>Trade-off between light-utilization and light-protection in marine flavobacteria.</title>
        <authorList>
            <person name="Kumagai Y."/>
        </authorList>
    </citation>
    <scope>NUCLEOTIDE SEQUENCE [LARGE SCALE GENOMIC DNA]</scope>
    <source>
        <strain evidence="2 3">NBRC 107125</strain>
    </source>
</reference>
<protein>
    <submittedName>
        <fullName evidence="2">Uncharacterized protein</fullName>
    </submittedName>
</protein>
<dbReference type="KEGG" id="osg:BST96_15910"/>
<sequence length="162" mass="18747">MDNLETYNRVSSLERPLPKTLLLSVYTLLFFTIIMGAINFAVSAIDQPVLDYISIAALIAYILIYIIDGHRHRYCQHCGDRLTRITRPFLLTSKFLSMEGRKQGDYFYTRSRRHLWSLTPRWTKISQQSLACHHCRLTEEKQTESYEAASEAEIAQLSANTP</sequence>
<organism evidence="2 3">
    <name type="scientific">Oceanicoccus sagamiensis</name>
    <dbReference type="NCBI Taxonomy" id="716816"/>
    <lineage>
        <taxon>Bacteria</taxon>
        <taxon>Pseudomonadati</taxon>
        <taxon>Pseudomonadota</taxon>
        <taxon>Gammaproteobacteria</taxon>
        <taxon>Cellvibrionales</taxon>
        <taxon>Spongiibacteraceae</taxon>
        <taxon>Oceanicoccus</taxon>
    </lineage>
</organism>
<feature type="transmembrane region" description="Helical" evidence="1">
    <location>
        <begin position="21"/>
        <end position="43"/>
    </location>
</feature>